<evidence type="ECO:0000256" key="2">
    <source>
        <dbReference type="ARBA" id="ARBA00022679"/>
    </source>
</evidence>
<reference evidence="5" key="1">
    <citation type="submission" date="2018-05" db="EMBL/GenBank/DDBJ databases">
        <authorList>
            <person name="Lanie J.A."/>
            <person name="Ng W.-L."/>
            <person name="Kazmierczak K.M."/>
            <person name="Andrzejewski T.M."/>
            <person name="Davidsen T.M."/>
            <person name="Wayne K.J."/>
            <person name="Tettelin H."/>
            <person name="Glass J.I."/>
            <person name="Rusch D."/>
            <person name="Podicherti R."/>
            <person name="Tsui H.-C.T."/>
            <person name="Winkler M.E."/>
        </authorList>
    </citation>
    <scope>NUCLEOTIDE SEQUENCE</scope>
</reference>
<accession>A0A383EUC3</accession>
<proteinExistence type="inferred from homology"/>
<dbReference type="PANTHER" id="PTHR18919:SF164">
    <property type="entry name" value="ACETYL-COA ACETYLTRANSFERASE"/>
    <property type="match status" value="1"/>
</dbReference>
<feature type="domain" description="Thiolase N-terminal" evidence="4">
    <location>
        <begin position="2"/>
        <end position="47"/>
    </location>
</feature>
<dbReference type="InterPro" id="IPR020616">
    <property type="entry name" value="Thiolase_N"/>
</dbReference>
<keyword evidence="3" id="KW-0012">Acyltransferase</keyword>
<dbReference type="InterPro" id="IPR016039">
    <property type="entry name" value="Thiolase-like"/>
</dbReference>
<evidence type="ECO:0000259" key="4">
    <source>
        <dbReference type="Pfam" id="PF00108"/>
    </source>
</evidence>
<keyword evidence="2" id="KW-0808">Transferase</keyword>
<name>A0A383EUC3_9ZZZZ</name>
<gene>
    <name evidence="5" type="ORF">METZ01_LOCUS513038</name>
</gene>
<evidence type="ECO:0000256" key="1">
    <source>
        <dbReference type="ARBA" id="ARBA00010982"/>
    </source>
</evidence>
<feature type="non-terminal residue" evidence="5">
    <location>
        <position position="49"/>
    </location>
</feature>
<dbReference type="Gene3D" id="3.40.47.10">
    <property type="match status" value="1"/>
</dbReference>
<comment type="similarity">
    <text evidence="1">Belongs to the thiolase-like superfamily. Thiolase family.</text>
</comment>
<dbReference type="SUPFAM" id="SSF53901">
    <property type="entry name" value="Thiolase-like"/>
    <property type="match status" value="1"/>
</dbReference>
<protein>
    <recommendedName>
        <fullName evidence="4">Thiolase N-terminal domain-containing protein</fullName>
    </recommendedName>
</protein>
<dbReference type="EMBL" id="UINC01228744">
    <property type="protein sequence ID" value="SVE60184.1"/>
    <property type="molecule type" value="Genomic_DNA"/>
</dbReference>
<organism evidence="5">
    <name type="scientific">marine metagenome</name>
    <dbReference type="NCBI Taxonomy" id="408172"/>
    <lineage>
        <taxon>unclassified sequences</taxon>
        <taxon>metagenomes</taxon>
        <taxon>ecological metagenomes</taxon>
    </lineage>
</organism>
<evidence type="ECO:0000313" key="5">
    <source>
        <dbReference type="EMBL" id="SVE60184.1"/>
    </source>
</evidence>
<dbReference type="Pfam" id="PF00108">
    <property type="entry name" value="Thiolase_N"/>
    <property type="match status" value="1"/>
</dbReference>
<sequence>VPAVHLGAAVIRELVKRAGIHTEDVDEVIMGNVLSAGIGQAPARQAVIF</sequence>
<feature type="non-terminal residue" evidence="5">
    <location>
        <position position="1"/>
    </location>
</feature>
<dbReference type="PANTHER" id="PTHR18919">
    <property type="entry name" value="ACETYL-COA C-ACYLTRANSFERASE"/>
    <property type="match status" value="1"/>
</dbReference>
<dbReference type="GO" id="GO:0016747">
    <property type="term" value="F:acyltransferase activity, transferring groups other than amino-acyl groups"/>
    <property type="evidence" value="ECO:0007669"/>
    <property type="project" value="InterPro"/>
</dbReference>
<evidence type="ECO:0000256" key="3">
    <source>
        <dbReference type="ARBA" id="ARBA00023315"/>
    </source>
</evidence>
<dbReference type="AlphaFoldDB" id="A0A383EUC3"/>